<feature type="compositionally biased region" description="Polar residues" evidence="1">
    <location>
        <begin position="355"/>
        <end position="365"/>
    </location>
</feature>
<feature type="compositionally biased region" description="Low complexity" evidence="1">
    <location>
        <begin position="89"/>
        <end position="102"/>
    </location>
</feature>
<feature type="compositionally biased region" description="Basic and acidic residues" evidence="1">
    <location>
        <begin position="464"/>
        <end position="547"/>
    </location>
</feature>
<dbReference type="AlphaFoldDB" id="A0A9P5XKV2"/>
<feature type="compositionally biased region" description="Polar residues" evidence="1">
    <location>
        <begin position="230"/>
        <end position="253"/>
    </location>
</feature>
<keyword evidence="3" id="KW-1185">Reference proteome</keyword>
<evidence type="ECO:0000313" key="2">
    <source>
        <dbReference type="EMBL" id="KAF9451541.1"/>
    </source>
</evidence>
<feature type="compositionally biased region" description="Pro residues" evidence="1">
    <location>
        <begin position="321"/>
        <end position="337"/>
    </location>
</feature>
<dbReference type="Proteomes" id="UP000807342">
    <property type="component" value="Unassembled WGS sequence"/>
</dbReference>
<proteinExistence type="predicted"/>
<feature type="non-terminal residue" evidence="2">
    <location>
        <position position="547"/>
    </location>
</feature>
<feature type="compositionally biased region" description="Low complexity" evidence="1">
    <location>
        <begin position="170"/>
        <end position="186"/>
    </location>
</feature>
<name>A0A9P5XKV2_9AGAR</name>
<feature type="compositionally biased region" description="Low complexity" evidence="1">
    <location>
        <begin position="22"/>
        <end position="39"/>
    </location>
</feature>
<comment type="caution">
    <text evidence="2">The sequence shown here is derived from an EMBL/GenBank/DDBJ whole genome shotgun (WGS) entry which is preliminary data.</text>
</comment>
<feature type="compositionally biased region" description="Pro residues" evidence="1">
    <location>
        <begin position="369"/>
        <end position="378"/>
    </location>
</feature>
<feature type="compositionally biased region" description="Polar residues" evidence="1">
    <location>
        <begin position="1"/>
        <end position="19"/>
    </location>
</feature>
<feature type="region of interest" description="Disordered" evidence="1">
    <location>
        <begin position="318"/>
        <end position="547"/>
    </location>
</feature>
<evidence type="ECO:0000256" key="1">
    <source>
        <dbReference type="SAM" id="MobiDB-lite"/>
    </source>
</evidence>
<feature type="compositionally biased region" description="Low complexity" evidence="1">
    <location>
        <begin position="129"/>
        <end position="158"/>
    </location>
</feature>
<protein>
    <submittedName>
        <fullName evidence="2">Uncharacterized protein</fullName>
    </submittedName>
</protein>
<dbReference type="PANTHER" id="PTHR18949:SF3">
    <property type="entry name" value="CALDESMON"/>
    <property type="match status" value="1"/>
</dbReference>
<dbReference type="EMBL" id="MU151084">
    <property type="protein sequence ID" value="KAF9451541.1"/>
    <property type="molecule type" value="Genomic_DNA"/>
</dbReference>
<feature type="compositionally biased region" description="Low complexity" evidence="1">
    <location>
        <begin position="193"/>
        <end position="216"/>
    </location>
</feature>
<gene>
    <name evidence="2" type="ORF">P691DRAFT_773092</name>
</gene>
<dbReference type="PANTHER" id="PTHR18949">
    <property type="entry name" value="CALDESMON"/>
    <property type="match status" value="1"/>
</dbReference>
<feature type="region of interest" description="Disordered" evidence="1">
    <location>
        <begin position="1"/>
        <end position="106"/>
    </location>
</feature>
<feature type="compositionally biased region" description="Pro residues" evidence="1">
    <location>
        <begin position="285"/>
        <end position="299"/>
    </location>
</feature>
<feature type="compositionally biased region" description="Low complexity" evidence="1">
    <location>
        <begin position="433"/>
        <end position="450"/>
    </location>
</feature>
<feature type="region of interest" description="Disordered" evidence="1">
    <location>
        <begin position="119"/>
        <end position="299"/>
    </location>
</feature>
<feature type="compositionally biased region" description="Low complexity" evidence="1">
    <location>
        <begin position="379"/>
        <end position="388"/>
    </location>
</feature>
<reference evidence="2" key="1">
    <citation type="submission" date="2020-11" db="EMBL/GenBank/DDBJ databases">
        <authorList>
            <consortium name="DOE Joint Genome Institute"/>
            <person name="Ahrendt S."/>
            <person name="Riley R."/>
            <person name="Andreopoulos W."/>
            <person name="Labutti K."/>
            <person name="Pangilinan J."/>
            <person name="Ruiz-Duenas F.J."/>
            <person name="Barrasa J.M."/>
            <person name="Sanchez-Garcia M."/>
            <person name="Camarero S."/>
            <person name="Miyauchi S."/>
            <person name="Serrano A."/>
            <person name="Linde D."/>
            <person name="Babiker R."/>
            <person name="Drula E."/>
            <person name="Ayuso-Fernandez I."/>
            <person name="Pacheco R."/>
            <person name="Padilla G."/>
            <person name="Ferreira P."/>
            <person name="Barriuso J."/>
            <person name="Kellner H."/>
            <person name="Castanera R."/>
            <person name="Alfaro M."/>
            <person name="Ramirez L."/>
            <person name="Pisabarro A.G."/>
            <person name="Kuo A."/>
            <person name="Tritt A."/>
            <person name="Lipzen A."/>
            <person name="He G."/>
            <person name="Yan M."/>
            <person name="Ng V."/>
            <person name="Cullen D."/>
            <person name="Martin F."/>
            <person name="Rosso M.-N."/>
            <person name="Henrissat B."/>
            <person name="Hibbett D."/>
            <person name="Martinez A.T."/>
            <person name="Grigoriev I.V."/>
        </authorList>
    </citation>
    <scope>NUCLEOTIDE SEQUENCE</scope>
    <source>
        <strain evidence="2">MF-IS2</strain>
    </source>
</reference>
<evidence type="ECO:0000313" key="3">
    <source>
        <dbReference type="Proteomes" id="UP000807342"/>
    </source>
</evidence>
<organism evidence="2 3">
    <name type="scientific">Macrolepiota fuliginosa MF-IS2</name>
    <dbReference type="NCBI Taxonomy" id="1400762"/>
    <lineage>
        <taxon>Eukaryota</taxon>
        <taxon>Fungi</taxon>
        <taxon>Dikarya</taxon>
        <taxon>Basidiomycota</taxon>
        <taxon>Agaricomycotina</taxon>
        <taxon>Agaricomycetes</taxon>
        <taxon>Agaricomycetidae</taxon>
        <taxon>Agaricales</taxon>
        <taxon>Agaricineae</taxon>
        <taxon>Agaricaceae</taxon>
        <taxon>Macrolepiota</taxon>
    </lineage>
</organism>
<dbReference type="OrthoDB" id="3061363at2759"/>
<sequence length="547" mass="57983">MNKPSTAQPSKNPSIQRPSAWSRGPPQSSNSPSRSQSPAPTTPTVQTHSRRPSALSGVSIKDGVSVNRNNVPAAKQGSAVTFGSIDDVSAPISSSPAAAPSIKSEGVKSFGTIEADSHVNGKSALSSRPSVAVPPSTTSSSTPSPAVSVAAPTPATKLAKTDTARLFRNPSSAPSSQPASDTSSPSLRTAGLPPSSSQSASSSQPIQSSAPSQPSQLGSHGFTPYRHPQSGASGTPRSPAYSTRQVANGSGPRSQGGPNGAPSQMNAGMSSPRLAPMPHNGQPSGMPPPPQMQPPMPQQMPVPWSYYSYPGMQEGYYPQPAWYPPAHHPPPGGPHGPPHGAMPISPRNPPMPLQSAGTPTLSHATANPVHPPHPPPMTHPSTSMGSISSPPPTPSTASSRLNVNSSAFVPTRPKVTLKKADGTEVNIENLKQPSSSPANNASTNGPSPSNYRQSSPGTPSRRGVRLETPEQRDRRLADEERAKSDSTDKLRKEKEALERKQKEVEEKKRREEEELRRKEEEKEKERIRKEEEEKERIRKEAEEKERV</sequence>
<accession>A0A9P5XKV2</accession>